<dbReference type="InterPro" id="IPR043519">
    <property type="entry name" value="NT_sf"/>
</dbReference>
<feature type="compositionally biased region" description="Low complexity" evidence="1">
    <location>
        <begin position="707"/>
        <end position="717"/>
    </location>
</feature>
<dbReference type="Proteomes" id="UP001497392">
    <property type="component" value="Unassembled WGS sequence"/>
</dbReference>
<evidence type="ECO:0000256" key="1">
    <source>
        <dbReference type="SAM" id="MobiDB-lite"/>
    </source>
</evidence>
<feature type="compositionally biased region" description="Low complexity" evidence="1">
    <location>
        <begin position="956"/>
        <end position="978"/>
    </location>
</feature>
<dbReference type="InterPro" id="IPR054708">
    <property type="entry name" value="MTPAP-like_central"/>
</dbReference>
<evidence type="ECO:0000313" key="4">
    <source>
        <dbReference type="EMBL" id="CAL5227215.1"/>
    </source>
</evidence>
<dbReference type="SUPFAM" id="SSF81631">
    <property type="entry name" value="PAP/OAS1 substrate-binding domain"/>
    <property type="match status" value="1"/>
</dbReference>
<dbReference type="Pfam" id="PF26180">
    <property type="entry name" value="PAP-OAS1"/>
    <property type="match status" value="1"/>
</dbReference>
<feature type="compositionally biased region" description="Polar residues" evidence="1">
    <location>
        <begin position="463"/>
        <end position="476"/>
    </location>
</feature>
<feature type="compositionally biased region" description="Polar residues" evidence="1">
    <location>
        <begin position="912"/>
        <end position="930"/>
    </location>
</feature>
<dbReference type="Gene3D" id="3.30.460.10">
    <property type="entry name" value="Beta Polymerase, domain 2"/>
    <property type="match status" value="1"/>
</dbReference>
<dbReference type="PANTHER" id="PTHR45979">
    <property type="entry name" value="PAP/OAS1 SUBSTRATE-BINDING DOMAIN SUPERFAMILY"/>
    <property type="match status" value="1"/>
</dbReference>
<evidence type="ECO:0000259" key="3">
    <source>
        <dbReference type="Pfam" id="PF26180"/>
    </source>
</evidence>
<feature type="compositionally biased region" description="Low complexity" evidence="1">
    <location>
        <begin position="675"/>
        <end position="699"/>
    </location>
</feature>
<feature type="domain" description="Poly(A) RNA polymerase mitochondrial-like central palm" evidence="2">
    <location>
        <begin position="30"/>
        <end position="159"/>
    </location>
</feature>
<keyword evidence="5" id="KW-1185">Reference proteome</keyword>
<feature type="compositionally biased region" description="Polar residues" evidence="1">
    <location>
        <begin position="718"/>
        <end position="728"/>
    </location>
</feature>
<feature type="compositionally biased region" description="Polar residues" evidence="1">
    <location>
        <begin position="1137"/>
        <end position="1150"/>
    </location>
</feature>
<reference evidence="4 5" key="1">
    <citation type="submission" date="2024-06" db="EMBL/GenBank/DDBJ databases">
        <authorList>
            <person name="Kraege A."/>
            <person name="Thomma B."/>
        </authorList>
    </citation>
    <scope>NUCLEOTIDE SEQUENCE [LARGE SCALE GENOMIC DNA]</scope>
</reference>
<dbReference type="InterPro" id="IPR058921">
    <property type="entry name" value="PAP/OAS1-rel"/>
</dbReference>
<dbReference type="SUPFAM" id="SSF81301">
    <property type="entry name" value="Nucleotidyltransferase"/>
    <property type="match status" value="1"/>
</dbReference>
<dbReference type="EMBL" id="CAXHTA020000017">
    <property type="protein sequence ID" value="CAL5227215.1"/>
    <property type="molecule type" value="Genomic_DNA"/>
</dbReference>
<dbReference type="Pfam" id="PF22600">
    <property type="entry name" value="MTPAP-like_central"/>
    <property type="match status" value="1"/>
</dbReference>
<feature type="compositionally biased region" description="Polar residues" evidence="1">
    <location>
        <begin position="1179"/>
        <end position="1198"/>
    </location>
</feature>
<comment type="caution">
    <text evidence="4">The sequence shown here is derived from an EMBL/GenBank/DDBJ whole genome shotgun (WGS) entry which is preliminary data.</text>
</comment>
<feature type="compositionally biased region" description="Polar residues" evidence="1">
    <location>
        <begin position="618"/>
        <end position="627"/>
    </location>
</feature>
<feature type="region of interest" description="Disordered" evidence="1">
    <location>
        <begin position="428"/>
        <end position="509"/>
    </location>
</feature>
<evidence type="ECO:0000259" key="2">
    <source>
        <dbReference type="Pfam" id="PF22600"/>
    </source>
</evidence>
<proteinExistence type="predicted"/>
<organism evidence="4 5">
    <name type="scientific">Coccomyxa viridis</name>
    <dbReference type="NCBI Taxonomy" id="1274662"/>
    <lineage>
        <taxon>Eukaryota</taxon>
        <taxon>Viridiplantae</taxon>
        <taxon>Chlorophyta</taxon>
        <taxon>core chlorophytes</taxon>
        <taxon>Trebouxiophyceae</taxon>
        <taxon>Trebouxiophyceae incertae sedis</taxon>
        <taxon>Coccomyxaceae</taxon>
        <taxon>Coccomyxa</taxon>
    </lineage>
</organism>
<feature type="region of interest" description="Disordered" evidence="1">
    <location>
        <begin position="675"/>
        <end position="807"/>
    </location>
</feature>
<feature type="region of interest" description="Disordered" evidence="1">
    <location>
        <begin position="615"/>
        <end position="644"/>
    </location>
</feature>
<feature type="region of interest" description="Disordered" evidence="1">
    <location>
        <begin position="840"/>
        <end position="1239"/>
    </location>
</feature>
<dbReference type="Gene3D" id="1.10.1410.10">
    <property type="match status" value="1"/>
</dbReference>
<feature type="compositionally biased region" description="Low complexity" evidence="1">
    <location>
        <begin position="783"/>
        <end position="807"/>
    </location>
</feature>
<feature type="compositionally biased region" description="Polar residues" evidence="1">
    <location>
        <begin position="1226"/>
        <end position="1239"/>
    </location>
</feature>
<dbReference type="InterPro" id="IPR058920">
    <property type="entry name" value="PAP-OAS1-bd-rel"/>
</dbReference>
<feature type="compositionally biased region" description="Low complexity" evidence="1">
    <location>
        <begin position="932"/>
        <end position="944"/>
    </location>
</feature>
<dbReference type="PANTHER" id="PTHR45979:SF30">
    <property type="entry name" value="NUCLEOTIDYLTRANSFERASE"/>
    <property type="match status" value="1"/>
</dbReference>
<feature type="compositionally biased region" description="Low complexity" evidence="1">
    <location>
        <begin position="1100"/>
        <end position="1129"/>
    </location>
</feature>
<feature type="compositionally biased region" description="Basic and acidic residues" evidence="1">
    <location>
        <begin position="439"/>
        <end position="448"/>
    </location>
</feature>
<accession>A0ABP1G766</accession>
<sequence length="1239" mass="130703">MALAAHGTRPSVPSQAEQAACSKQISLGIERRVDELLERIRPNKASDTRRKIASDYVKGLIRGCFSPVEKVEAFMFGSVPLKTYLPDGDIDLAMFQEKGPKLRESWTTDLKNYLESETAKAAPQYRIKDVQIINAEVKLLKCLVDNIVVDISFDTIGGICTVLFLESIDRLIGQEHLFKRSIILVKAWCYYESRLLGAHHSLLSTYALETMVLYIFNMYVEELSSPLKVLRKFLDVFSTFDWDNKALSLQGPIPLSAFDDPEGMKAELRSDVMLKEHILESMLNMYRPPREQGPVTKAFIRRFNIVDPLLPTNNLGKSINIASKYRIREALTHGSRALTSIFAKSGQEAVDAVDGFFETTWGTQAIPASHPLAEAHPLPPLMLPLAAPPPQHLSRQNSHAEAHALAAHAAMGSYTLAAAQNGMPAPQLHTKSALHSRRNSSDDSEGRNLSRTFSGPLPERPRSSASNASTGSDTQPNTPPFSMTRRGAAEAWARVHPSRPGSLLGPQSFAADMNGTAAHMRHDSRLQQGHVEHASSNGGLPNGHMMASFPAFLAQGVPYHMAVPASHAELLRYHHLPTVANPYGYAPPVSMVNGHMYPTQQPVMYPVSFPGPVPLVSHQHQNGNQAPRSEPAQGKRGAGVVSSTAQEAKEDLLAGDLELLSGHLEKAKRCHIHVTSTDTSTSAAPAQSRPAAAQQARPAPESPTVSQQQAAPAMAPQTRQPHTNSQRPAHTPALAGQGQSSQPVRPPSQAARQVPSYKAAATKMLPPRSTSFDGADLRRMQRPSSAATSPAPAVARTAAPSPAAAGATQPWSAPVAVALSGAAALHSAAARQSAAAPAAKNDTAGAGAGGPTALPAPPPPINILRRPEATEDSLSAQLLPPGPPITPSTARTTHLGQPLELSSELDEARSIPDSSHGSDARSMQTVTRSEVGSPGAANGASAPGLWASRNLADAMRQGPQAGGSSSQQAQQQQQQRPPAVQPMGHYQSAVLGLGRPHPKSPQPAAPPPQHAASASPVMEQQKALSKAQKQRESQPGKAAQPAEGTQLPGAPATEQKSVSTPAQTPAAKPATTQFTLSDGDFPTLGVAGTGRRRRSKAEDASPSSSAAATPKVGASRLPSFSASSSPAVPRWGPGAKAQQTPAQSVGSSPAAQRWAAKPDAKAAVQLLPAQPDKGGVSRSEGSSPTAAGQKGSAWTGQISHAVLTGAAKSPQPQTSPSAKGIAQRPASAQPSSQTPRTQQ</sequence>
<feature type="domain" description="PAP/OAS1 substrate-binding-related" evidence="3">
    <location>
        <begin position="172"/>
        <end position="361"/>
    </location>
</feature>
<evidence type="ECO:0000313" key="5">
    <source>
        <dbReference type="Proteomes" id="UP001497392"/>
    </source>
</evidence>
<feature type="compositionally biased region" description="Low complexity" evidence="1">
    <location>
        <begin position="1060"/>
        <end position="1073"/>
    </location>
</feature>
<gene>
    <name evidence="4" type="primary">g10135</name>
    <name evidence="4" type="ORF">VP750_LOCUS9121</name>
</gene>
<feature type="compositionally biased region" description="Pro residues" evidence="1">
    <location>
        <begin position="999"/>
        <end position="1009"/>
    </location>
</feature>
<protein>
    <submittedName>
        <fullName evidence="4">G10135 protein</fullName>
    </submittedName>
</protein>
<name>A0ABP1G766_9CHLO</name>